<keyword evidence="10" id="KW-1185">Reference proteome</keyword>
<evidence type="ECO:0000313" key="9">
    <source>
        <dbReference type="EMBL" id="KAI2652271.1"/>
    </source>
</evidence>
<reference evidence="9 10" key="1">
    <citation type="submission" date="2022-01" db="EMBL/GenBank/DDBJ databases">
        <title>A high-quality chromosome-level genome assembly of rohu carp, Labeo rohita.</title>
        <authorList>
            <person name="Arick M.A. II"/>
            <person name="Hsu C.-Y."/>
            <person name="Magbanua Z."/>
            <person name="Pechanova O."/>
            <person name="Grover C."/>
            <person name="Miller E."/>
            <person name="Thrash A."/>
            <person name="Ezzel L."/>
            <person name="Alam S."/>
            <person name="Benzie J."/>
            <person name="Hamilton M."/>
            <person name="Karsi A."/>
            <person name="Lawrence M.L."/>
            <person name="Peterson D.G."/>
        </authorList>
    </citation>
    <scope>NUCLEOTIDE SEQUENCE [LARGE SCALE GENOMIC DNA]</scope>
    <source>
        <strain evidence="10">BAU-BD-2019</strain>
        <tissue evidence="9">Blood</tissue>
    </source>
</reference>
<dbReference type="PANTHER" id="PTHR10812">
    <property type="entry name" value="TRANSCRIPTION FACTOR AP-2"/>
    <property type="match status" value="1"/>
</dbReference>
<dbReference type="InterPro" id="IPR008122">
    <property type="entry name" value="TF_AP2_beta"/>
</dbReference>
<feature type="region of interest" description="Disordered" evidence="7">
    <location>
        <begin position="718"/>
        <end position="827"/>
    </location>
</feature>
<sequence length="1197" mass="132838">MREAEKCRILFSAPHADKTEALIGRALSQSIKRVGCKNDFEAFITTVYRATGASLNPASTHRLHKRKLLIPHVRGRVLSRSHRRNRERERANDDPPFARDTGRSRRLRPPFSCTRARARGNGGMRLLSLLSSLSSMLMLNFQNFYITKGPTTSAGEIPSKYKIRARERFVQRGGISAAFTDCARRHFIFTRYFGDFFLSFVQQREEIGLLDRENVSHISGTGARCGGLSFRRVRNARGSLRARIRHDGSNSYRLMQLGCLESVANSSVAYSSSSPLTYPATGTEFASPYFPTNHQYTPLHHQSFHYEFQHSHPAVNPDAYSLNSLHHSQQYYQQLHHGEPADFINIHNARALKSSCLDEQRRELGCLDAYRRHDLSIMSHGSQYGMHPEQRLLPGAGLGLPPPGADDLQGSVDAQCGLVLNGQGGVIRRGGTCVVNPTDLFCSVPGRLSLLSSTSKYKVTIAEVKRRLSPPECLNASLLGGILRRAKSKNGGRCLREKLDRLGLNLPAGRRKAANVTLLTSLVEGEALHLARDFGYTCETEFPTKVVGEHLARQHTEPKEQNARKKMVLATNLITHGFGTPAICAALSTFQTILSEMLNYLEKHSANKSTGTPDSNQINSNSDKTLRKTTEVPTKDGLLVWGLFVRIFSVCLTMTSRGRTGLPLITTWLQLYWVAYKKQLWTSDLAFLRVSLRDQRANMLWKLVENVKYEDIYEDRHDGVPSHSSRLSQLGSVSQGPYSSAPPLSHTPSSDFQPPYFPPPYQPLPYHQSQDPYSHVSDPYSLNALHQPQQHPWGSRQRQDVGTESGALLPQPRASLPQLSGLDPRRDYSTVRRPDVLLHSTHHGLEAGMGDGLSLHGLAHGMEDVQAVDDVNNGMNILDQSVIKKVPVPHKSVASLMMNKDGLIGGITVNVNEVFCSVPGRLSLLSSTSKYKVTVGEVQRRLSPPECLNASLLGGVLRRAKSKNGGRSLREKLEKIGLNLPAGRRKAANVTLLTSLVEGEAVHLARDFGYICETEFPTKAVSEYLNRQHTDPNELHSRKNMLLATNPVSQPAPPPLHAPRALAFCRSGMRRRARERRAALSRLDNKTVCGSETRKRMQLCKEFTDLLAQDRTPLGNSRPTPILEPGIQSCLSHFSFITHGFGSPAICAALTALQNYLTEALKGLDKMFLNNPTPNRHTPADGPGSKGAGEKEEKHRK</sequence>
<feature type="domain" description="Transcription factor AP-2 C-terminal" evidence="8">
    <location>
        <begin position="1094"/>
        <end position="1160"/>
    </location>
</feature>
<dbReference type="Pfam" id="PF03299">
    <property type="entry name" value="TF_AP-2"/>
    <property type="match status" value="3"/>
</dbReference>
<keyword evidence="3" id="KW-0805">Transcription regulation</keyword>
<protein>
    <submittedName>
        <fullName evidence="9">Transcription factor AP-2-delta</fullName>
    </submittedName>
</protein>
<dbReference type="PANTHER" id="PTHR10812:SF14">
    <property type="entry name" value="TRANSCRIPTION FACTOR AP-2-BETA"/>
    <property type="match status" value="1"/>
</dbReference>
<evidence type="ECO:0000313" key="10">
    <source>
        <dbReference type="Proteomes" id="UP000830375"/>
    </source>
</evidence>
<evidence type="ECO:0000256" key="5">
    <source>
        <dbReference type="ARBA" id="ARBA00023163"/>
    </source>
</evidence>
<dbReference type="InterPro" id="IPR013854">
    <property type="entry name" value="TF_AP2_C"/>
</dbReference>
<keyword evidence="4" id="KW-0238">DNA-binding</keyword>
<feature type="domain" description="Transcription factor AP-2 C-terminal" evidence="8">
    <location>
        <begin position="915"/>
        <end position="1048"/>
    </location>
</feature>
<evidence type="ECO:0000256" key="4">
    <source>
        <dbReference type="ARBA" id="ARBA00023125"/>
    </source>
</evidence>
<organism evidence="9 10">
    <name type="scientific">Labeo rohita</name>
    <name type="common">Indian major carp</name>
    <name type="synonym">Cyprinus rohita</name>
    <dbReference type="NCBI Taxonomy" id="84645"/>
    <lineage>
        <taxon>Eukaryota</taxon>
        <taxon>Metazoa</taxon>
        <taxon>Chordata</taxon>
        <taxon>Craniata</taxon>
        <taxon>Vertebrata</taxon>
        <taxon>Euteleostomi</taxon>
        <taxon>Actinopterygii</taxon>
        <taxon>Neopterygii</taxon>
        <taxon>Teleostei</taxon>
        <taxon>Ostariophysi</taxon>
        <taxon>Cypriniformes</taxon>
        <taxon>Cyprinidae</taxon>
        <taxon>Labeoninae</taxon>
        <taxon>Labeonini</taxon>
        <taxon>Labeo</taxon>
    </lineage>
</organism>
<feature type="region of interest" description="Disordered" evidence="7">
    <location>
        <begin position="606"/>
        <end position="627"/>
    </location>
</feature>
<proteinExistence type="inferred from homology"/>
<comment type="similarity">
    <text evidence="2">Belongs to the AP-2 family.</text>
</comment>
<feature type="compositionally biased region" description="Basic and acidic residues" evidence="7">
    <location>
        <begin position="86"/>
        <end position="103"/>
    </location>
</feature>
<dbReference type="InterPro" id="IPR004979">
    <property type="entry name" value="TF_AP2"/>
</dbReference>
<feature type="region of interest" description="Disordered" evidence="7">
    <location>
        <begin position="1168"/>
        <end position="1197"/>
    </location>
</feature>
<feature type="compositionally biased region" description="Basic residues" evidence="7">
    <location>
        <begin position="75"/>
        <end position="85"/>
    </location>
</feature>
<evidence type="ECO:0000259" key="8">
    <source>
        <dbReference type="Pfam" id="PF03299"/>
    </source>
</evidence>
<dbReference type="Proteomes" id="UP000830375">
    <property type="component" value="Unassembled WGS sequence"/>
</dbReference>
<evidence type="ECO:0000256" key="2">
    <source>
        <dbReference type="ARBA" id="ARBA00007770"/>
    </source>
</evidence>
<evidence type="ECO:0000256" key="7">
    <source>
        <dbReference type="SAM" id="MobiDB-lite"/>
    </source>
</evidence>
<evidence type="ECO:0000256" key="6">
    <source>
        <dbReference type="ARBA" id="ARBA00023242"/>
    </source>
</evidence>
<dbReference type="PRINTS" id="PR01748">
    <property type="entry name" value="AP2TNSCPFCT"/>
</dbReference>
<gene>
    <name evidence="9" type="ORF">H4Q32_015149</name>
</gene>
<feature type="compositionally biased region" description="Basic and acidic residues" evidence="7">
    <location>
        <begin position="1188"/>
        <end position="1197"/>
    </location>
</feature>
<accession>A0ABQ8LQU5</accession>
<feature type="compositionally biased region" description="Polar residues" evidence="7">
    <location>
        <begin position="607"/>
        <end position="623"/>
    </location>
</feature>
<dbReference type="PRINTS" id="PR01750">
    <property type="entry name" value="AP2BTNSCPFCT"/>
</dbReference>
<dbReference type="EMBL" id="JACTAM010000020">
    <property type="protein sequence ID" value="KAI2652271.1"/>
    <property type="molecule type" value="Genomic_DNA"/>
</dbReference>
<feature type="domain" description="Transcription factor AP-2 C-terminal" evidence="8">
    <location>
        <begin position="441"/>
        <end position="571"/>
    </location>
</feature>
<keyword evidence="5" id="KW-0804">Transcription</keyword>
<feature type="region of interest" description="Disordered" evidence="7">
    <location>
        <begin position="75"/>
        <end position="108"/>
    </location>
</feature>
<name>A0ABQ8LQU5_LABRO</name>
<evidence type="ECO:0000256" key="3">
    <source>
        <dbReference type="ARBA" id="ARBA00023015"/>
    </source>
</evidence>
<comment type="subcellular location">
    <subcellularLocation>
        <location evidence="1">Nucleus</location>
    </subcellularLocation>
</comment>
<feature type="compositionally biased region" description="Polar residues" evidence="7">
    <location>
        <begin position="722"/>
        <end position="738"/>
    </location>
</feature>
<comment type="caution">
    <text evidence="9">The sequence shown here is derived from an EMBL/GenBank/DDBJ whole genome shotgun (WGS) entry which is preliminary data.</text>
</comment>
<evidence type="ECO:0000256" key="1">
    <source>
        <dbReference type="ARBA" id="ARBA00004123"/>
    </source>
</evidence>
<keyword evidence="6" id="KW-0539">Nucleus</keyword>